<feature type="region of interest" description="Disordered" evidence="1">
    <location>
        <begin position="161"/>
        <end position="181"/>
    </location>
</feature>
<feature type="region of interest" description="Disordered" evidence="1">
    <location>
        <begin position="99"/>
        <end position="134"/>
    </location>
</feature>
<dbReference type="Gene3D" id="1.10.10.10">
    <property type="entry name" value="Winged helix-like DNA-binding domain superfamily/Winged helix DNA-binding domain"/>
    <property type="match status" value="1"/>
</dbReference>
<proteinExistence type="predicted"/>
<protein>
    <submittedName>
        <fullName evidence="2">Helix-turn-helix domain-containing protein</fullName>
    </submittedName>
</protein>
<dbReference type="EMBL" id="CP035464">
    <property type="protein sequence ID" value="QAY32533.1"/>
    <property type="molecule type" value="Genomic_DNA"/>
</dbReference>
<name>A0A4P6DRF2_9BIFI</name>
<sequence length="311" mass="34598">MSVELLAKAKKTKLGGDSTAKLLLIVLADYANAEGMAWPTVATMTEEVEKSERTIQTSLRKLERLKLIRRGDQKWTRNYPKGQRPTVYEILPEKTKTVKRSKTARVQSTAPVETMPDTGAAHDTPTGAVHDTTPVKHTAGEGCSTAYRTGAAHCTQTLKEPPMEPLRESTRAQTTKTTTDRTQALADWRPNLDHHDLAGDLRLDVDYEAGKFRDRLLANDAIPANLDAAFDLWLKRGAELGLGGRETPKAKTCQHTWACRHTQVILDRVGISRDDTDTAGRVAQRLKRGDAPEAIVDDLLEMRDHEWWEAA</sequence>
<dbReference type="Pfam" id="PF13730">
    <property type="entry name" value="HTH_36"/>
    <property type="match status" value="1"/>
</dbReference>
<reference evidence="2 3" key="1">
    <citation type="submission" date="2019-01" db="EMBL/GenBank/DDBJ databases">
        <title>Complete genome sequence of Bifidobacterium gallinarum CACC 514.</title>
        <authorList>
            <person name="Jung M."/>
        </authorList>
    </citation>
    <scope>NUCLEOTIDE SEQUENCE [LARGE SCALE GENOMIC DNA]</scope>
    <source>
        <strain evidence="2 3">CACC 514</strain>
    </source>
</reference>
<organism evidence="2 3">
    <name type="scientific">Bifidobacterium pullorum subsp. gallinarum</name>
    <dbReference type="NCBI Taxonomy" id="78344"/>
    <lineage>
        <taxon>Bacteria</taxon>
        <taxon>Bacillati</taxon>
        <taxon>Actinomycetota</taxon>
        <taxon>Actinomycetes</taxon>
        <taxon>Bifidobacteriales</taxon>
        <taxon>Bifidobacteriaceae</taxon>
        <taxon>Bifidobacterium</taxon>
    </lineage>
</organism>
<dbReference type="KEGG" id="bgx:ESN35_03155"/>
<gene>
    <name evidence="2" type="ORF">ESN35_03155</name>
</gene>
<evidence type="ECO:0000313" key="2">
    <source>
        <dbReference type="EMBL" id="QAY32533.1"/>
    </source>
</evidence>
<dbReference type="RefSeq" id="WP_129237028.1">
    <property type="nucleotide sequence ID" value="NZ_CP035464.1"/>
</dbReference>
<dbReference type="Proteomes" id="UP000293589">
    <property type="component" value="Chromosome"/>
</dbReference>
<feature type="compositionally biased region" description="Basic and acidic residues" evidence="1">
    <location>
        <begin position="161"/>
        <end position="170"/>
    </location>
</feature>
<evidence type="ECO:0000313" key="3">
    <source>
        <dbReference type="Proteomes" id="UP000293589"/>
    </source>
</evidence>
<feature type="compositionally biased region" description="Low complexity" evidence="1">
    <location>
        <begin position="171"/>
        <end position="181"/>
    </location>
</feature>
<dbReference type="InterPro" id="IPR036388">
    <property type="entry name" value="WH-like_DNA-bd_sf"/>
</dbReference>
<dbReference type="AlphaFoldDB" id="A0A4P6DRF2"/>
<evidence type="ECO:0000256" key="1">
    <source>
        <dbReference type="SAM" id="MobiDB-lite"/>
    </source>
</evidence>
<accession>A0A4P6DRF2</accession>